<dbReference type="PROSITE" id="PS50089">
    <property type="entry name" value="ZF_RING_2"/>
    <property type="match status" value="1"/>
</dbReference>
<evidence type="ECO:0000256" key="2">
    <source>
        <dbReference type="ARBA" id="ARBA00022771"/>
    </source>
</evidence>
<reference evidence="6" key="1">
    <citation type="submission" date="2022-11" db="EMBL/GenBank/DDBJ databases">
        <authorList>
            <person name="Hyden B.L."/>
            <person name="Feng K."/>
            <person name="Yates T."/>
            <person name="Jawdy S."/>
            <person name="Smart L.B."/>
            <person name="Muchero W."/>
        </authorList>
    </citation>
    <scope>NUCLEOTIDE SEQUENCE</scope>
    <source>
        <tissue evidence="6">Shoot tip</tissue>
    </source>
</reference>
<dbReference type="Gene3D" id="3.30.40.10">
    <property type="entry name" value="Zinc/RING finger domain, C3HC4 (zinc finger)"/>
    <property type="match status" value="1"/>
</dbReference>
<keyword evidence="7" id="KW-1185">Reference proteome</keyword>
<accession>A0A9Q0QFF9</accession>
<comment type="caution">
    <text evidence="6">The sequence shown here is derived from an EMBL/GenBank/DDBJ whole genome shotgun (WGS) entry which is preliminary data.</text>
</comment>
<dbReference type="PANTHER" id="PTHR47094:SF18">
    <property type="entry name" value="RING-TYPE DOMAIN-CONTAINING PROTEIN"/>
    <property type="match status" value="1"/>
</dbReference>
<dbReference type="SMART" id="SM00184">
    <property type="entry name" value="RING"/>
    <property type="match status" value="1"/>
</dbReference>
<reference evidence="6" key="2">
    <citation type="journal article" date="2023" name="Int. J. Mol. Sci.">
        <title>De Novo Assembly and Annotation of 11 Diverse Shrub Willow (Salix) Genomes Reveals Novel Gene Organization in Sex-Linked Regions.</title>
        <authorList>
            <person name="Hyden B."/>
            <person name="Feng K."/>
            <person name="Yates T.B."/>
            <person name="Jawdy S."/>
            <person name="Cereghino C."/>
            <person name="Smart L.B."/>
            <person name="Muchero W."/>
        </authorList>
    </citation>
    <scope>NUCLEOTIDE SEQUENCE</scope>
    <source>
        <tissue evidence="6">Shoot tip</tissue>
    </source>
</reference>
<evidence type="ECO:0000313" key="6">
    <source>
        <dbReference type="EMBL" id="KAJ6705336.1"/>
    </source>
</evidence>
<evidence type="ECO:0000256" key="1">
    <source>
        <dbReference type="ARBA" id="ARBA00022723"/>
    </source>
</evidence>
<dbReference type="InterPro" id="IPR013083">
    <property type="entry name" value="Znf_RING/FYVE/PHD"/>
</dbReference>
<dbReference type="AlphaFoldDB" id="A0A9Q0QFF9"/>
<dbReference type="InterPro" id="IPR001841">
    <property type="entry name" value="Znf_RING"/>
</dbReference>
<evidence type="ECO:0000259" key="5">
    <source>
        <dbReference type="PROSITE" id="PS50089"/>
    </source>
</evidence>
<dbReference type="GO" id="GO:0140082">
    <property type="term" value="F:SUMO-ubiquitin ligase activity"/>
    <property type="evidence" value="ECO:0007669"/>
    <property type="project" value="TreeGrafter"/>
</dbReference>
<gene>
    <name evidence="6" type="ORF">OIU79_010107</name>
</gene>
<proteinExistence type="predicted"/>
<dbReference type="OrthoDB" id="6105938at2759"/>
<dbReference type="EMBL" id="JAPFFK010000016">
    <property type="protein sequence ID" value="KAJ6705336.1"/>
    <property type="molecule type" value="Genomic_DNA"/>
</dbReference>
<name>A0A9Q0QFF9_SALPP</name>
<protein>
    <submittedName>
        <fullName evidence="6">ELFLESS ISOFORM B</fullName>
    </submittedName>
</protein>
<evidence type="ECO:0000313" key="7">
    <source>
        <dbReference type="Proteomes" id="UP001151532"/>
    </source>
</evidence>
<dbReference type="GO" id="GO:0061630">
    <property type="term" value="F:ubiquitin protein ligase activity"/>
    <property type="evidence" value="ECO:0007669"/>
    <property type="project" value="InterPro"/>
</dbReference>
<sequence length="272" mass="30036">MPFLSARPGILGPFEYHGMNLPEIFDSNMVFMEKEENTMDLLGSIDLLEENLWEAERSYYQHFDLNYPVPVENNIPHCGLWFPAQPQIFQAESYGLTQQHQTARDVEVIDDDIAIISPNTFDQARKKARRNPDAAVRENINVANQAGSVPQLPGLSLMVPPPQFPGLSLMVPPPQLSGLPLTAPPPQVSGLPLTAPPPQFSGLSQIAPTAAALVFCCPICMDEMKEATSTKCGHVFCKNCIEKALAVQKKCPTCRTKCIAKSIFRIFLPAFL</sequence>
<keyword evidence="1" id="KW-0479">Metal-binding</keyword>
<keyword evidence="3" id="KW-0862">Zinc</keyword>
<dbReference type="GO" id="GO:0032183">
    <property type="term" value="F:SUMO binding"/>
    <property type="evidence" value="ECO:0007669"/>
    <property type="project" value="TreeGrafter"/>
</dbReference>
<evidence type="ECO:0000256" key="4">
    <source>
        <dbReference type="PROSITE-ProRule" id="PRU00175"/>
    </source>
</evidence>
<dbReference type="Proteomes" id="UP001151532">
    <property type="component" value="Chromosome 3"/>
</dbReference>
<feature type="domain" description="RING-type" evidence="5">
    <location>
        <begin position="217"/>
        <end position="255"/>
    </location>
</feature>
<organism evidence="6 7">
    <name type="scientific">Salix purpurea</name>
    <name type="common">Purple osier willow</name>
    <dbReference type="NCBI Taxonomy" id="77065"/>
    <lineage>
        <taxon>Eukaryota</taxon>
        <taxon>Viridiplantae</taxon>
        <taxon>Streptophyta</taxon>
        <taxon>Embryophyta</taxon>
        <taxon>Tracheophyta</taxon>
        <taxon>Spermatophyta</taxon>
        <taxon>Magnoliopsida</taxon>
        <taxon>eudicotyledons</taxon>
        <taxon>Gunneridae</taxon>
        <taxon>Pentapetalae</taxon>
        <taxon>rosids</taxon>
        <taxon>fabids</taxon>
        <taxon>Malpighiales</taxon>
        <taxon>Salicaceae</taxon>
        <taxon>Saliceae</taxon>
        <taxon>Salix</taxon>
    </lineage>
</organism>
<dbReference type="PROSITE" id="PS00518">
    <property type="entry name" value="ZF_RING_1"/>
    <property type="match status" value="1"/>
</dbReference>
<dbReference type="InterPro" id="IPR017907">
    <property type="entry name" value="Znf_RING_CS"/>
</dbReference>
<dbReference type="GO" id="GO:0033768">
    <property type="term" value="C:SUMO-targeted ubiquitin ligase complex"/>
    <property type="evidence" value="ECO:0007669"/>
    <property type="project" value="TreeGrafter"/>
</dbReference>
<dbReference type="GO" id="GO:0006511">
    <property type="term" value="P:ubiquitin-dependent protein catabolic process"/>
    <property type="evidence" value="ECO:0007669"/>
    <property type="project" value="TreeGrafter"/>
</dbReference>
<dbReference type="PANTHER" id="PTHR47094">
    <property type="entry name" value="ELFLESS, ISOFORM B"/>
    <property type="match status" value="1"/>
</dbReference>
<evidence type="ECO:0000256" key="3">
    <source>
        <dbReference type="ARBA" id="ARBA00022833"/>
    </source>
</evidence>
<keyword evidence="2 4" id="KW-0863">Zinc-finger</keyword>
<dbReference type="InterPro" id="IPR049627">
    <property type="entry name" value="SLX8"/>
</dbReference>
<dbReference type="SUPFAM" id="SSF57850">
    <property type="entry name" value="RING/U-box"/>
    <property type="match status" value="1"/>
</dbReference>
<dbReference type="Pfam" id="PF13923">
    <property type="entry name" value="zf-C3HC4_2"/>
    <property type="match status" value="1"/>
</dbReference>
<dbReference type="GO" id="GO:0008270">
    <property type="term" value="F:zinc ion binding"/>
    <property type="evidence" value="ECO:0007669"/>
    <property type="project" value="UniProtKB-KW"/>
</dbReference>